<dbReference type="OrthoDB" id="4350888at2"/>
<dbReference type="EMBL" id="CP021121">
    <property type="protein sequence ID" value="ARQ70674.1"/>
    <property type="molecule type" value="Genomic_DNA"/>
</dbReference>
<evidence type="ECO:0000313" key="4">
    <source>
        <dbReference type="Proteomes" id="UP000194218"/>
    </source>
</evidence>
<feature type="region of interest" description="Disordered" evidence="1">
    <location>
        <begin position="143"/>
        <end position="162"/>
    </location>
</feature>
<organism evidence="3 4">
    <name type="scientific">Streptomyces marincola</name>
    <dbReference type="NCBI Taxonomy" id="2878388"/>
    <lineage>
        <taxon>Bacteria</taxon>
        <taxon>Bacillati</taxon>
        <taxon>Actinomycetota</taxon>
        <taxon>Actinomycetes</taxon>
        <taxon>Kitasatosporales</taxon>
        <taxon>Streptomycetaceae</taxon>
        <taxon>Streptomyces</taxon>
    </lineage>
</organism>
<keyword evidence="4" id="KW-1185">Reference proteome</keyword>
<feature type="region of interest" description="Disordered" evidence="1">
    <location>
        <begin position="1"/>
        <end position="98"/>
    </location>
</feature>
<evidence type="ECO:0000256" key="2">
    <source>
        <dbReference type="SAM" id="Phobius"/>
    </source>
</evidence>
<dbReference type="RefSeq" id="WP_086160523.1">
    <property type="nucleotide sequence ID" value="NZ_CP021121.1"/>
</dbReference>
<feature type="compositionally biased region" description="Pro residues" evidence="1">
    <location>
        <begin position="85"/>
        <end position="95"/>
    </location>
</feature>
<gene>
    <name evidence="3" type="ORF">CAG99_19160</name>
</gene>
<evidence type="ECO:0000313" key="3">
    <source>
        <dbReference type="EMBL" id="ARQ70674.1"/>
    </source>
</evidence>
<protein>
    <submittedName>
        <fullName evidence="3">Uncharacterized protein</fullName>
    </submittedName>
</protein>
<feature type="compositionally biased region" description="Low complexity" evidence="1">
    <location>
        <begin position="67"/>
        <end position="78"/>
    </location>
</feature>
<dbReference type="Proteomes" id="UP000194218">
    <property type="component" value="Chromosome"/>
</dbReference>
<dbReference type="AlphaFoldDB" id="A0A1W7D0W5"/>
<keyword evidence="2" id="KW-0472">Membrane</keyword>
<proteinExistence type="predicted"/>
<name>A0A1W7D0W5_9ACTN</name>
<accession>A0A1W7D0W5</accession>
<evidence type="ECO:0000256" key="1">
    <source>
        <dbReference type="SAM" id="MobiDB-lite"/>
    </source>
</evidence>
<dbReference type="KEGG" id="smao:CAG99_19160"/>
<feature type="transmembrane region" description="Helical" evidence="2">
    <location>
        <begin position="103"/>
        <end position="124"/>
    </location>
</feature>
<keyword evidence="2" id="KW-1133">Transmembrane helix</keyword>
<keyword evidence="2" id="KW-0812">Transmembrane</keyword>
<reference evidence="3 4" key="1">
    <citation type="submission" date="2017-05" db="EMBL/GenBank/DDBJ databases">
        <title>Complete genome sequence of Streptomyces sp. SCSIO 03032 revealed the diverse biosynthetic pathways for its bioactive secondary metabolites.</title>
        <authorList>
            <person name="Ma L."/>
            <person name="Zhu Y."/>
            <person name="Zhang W."/>
            <person name="Zhang G."/>
            <person name="Tian X."/>
            <person name="Zhang S."/>
            <person name="Zhang C."/>
        </authorList>
    </citation>
    <scope>NUCLEOTIDE SEQUENCE [LARGE SCALE GENOMIC DNA]</scope>
    <source>
        <strain evidence="3 4">SCSIO 03032</strain>
    </source>
</reference>
<feature type="compositionally biased region" description="Low complexity" evidence="1">
    <location>
        <begin position="1"/>
        <end position="13"/>
    </location>
</feature>
<sequence>MSDNHPGPYGQQPGQPPGQPGPYGAQPPQGPPPGGGPYGPGGVPGGPPPGGGYAYPQQPGQPPQPPAGAYGYPQQPGQQPGGYPGQPPYGPPQPGGKPKNKTALIAVAVVAGLAVIGGGAFFLLGDDGGGAPTDDGTSYTLSLPETSGEFQRAPDEQGSSMLTEEEQAELGLSGMESETGTYTSFDPESTPPPPGGVAAIVGGMWGDIEDPEAGIDAMFALTAEEAAETTEGELVGSPSDFSDDQAYVKCQVARGLGVEAELGYDAEAALCVWTDYSTMGVVVLTPTPELPADFDPNADEMPELTAPDPIALDEAAEITKRFRADSVVEAGAE</sequence>